<comment type="caution">
    <text evidence="11">The sequence shown here is derived from an EMBL/GenBank/DDBJ whole genome shotgun (WGS) entry which is preliminary data.</text>
</comment>
<dbReference type="InterPro" id="IPR000768">
    <property type="entry name" value="ART"/>
</dbReference>
<dbReference type="FunFam" id="3.90.176.10:FF:000001">
    <property type="entry name" value="NAD(P)(+)--arginine ADP-ribosyltransferase"/>
    <property type="match status" value="1"/>
</dbReference>
<dbReference type="PANTHER" id="PTHR10339">
    <property type="entry name" value="ADP-RIBOSYLTRANSFERASE"/>
    <property type="match status" value="1"/>
</dbReference>
<feature type="non-terminal residue" evidence="11">
    <location>
        <position position="270"/>
    </location>
</feature>
<sequence>ILELELDLAPTSFDDQYRGCSRMMEEELEELNHTEFSTNSLYAQAWTLATQEWRSRRGAGAPRALSPGQEVALLVYTQHSDLYQVFNRAVSQAGASLRHYLESFHFKVLHFLLSQALAALRATQPPPTPPCHQVYRGVKGIRFSTQPGHSIRFGHFTSTSLSREKASAFGQDTFFWLQTCYGVPIGDYSFYPGEEEVLIPPFERFLVVNVTQLGDQALIRLHSQAGLSNYNCEFVKGEGSSGGRSSPGPPPHLWLLLLAAAALAAPGGDP</sequence>
<reference evidence="11 12" key="1">
    <citation type="submission" date="2019-09" db="EMBL/GenBank/DDBJ databases">
        <title>Bird 10,000 Genomes (B10K) Project - Family phase.</title>
        <authorList>
            <person name="Zhang G."/>
        </authorList>
    </citation>
    <scope>NUCLEOTIDE SEQUENCE [LARGE SCALE GENOMIC DNA]</scope>
    <source>
        <strain evidence="11">B10K-DU-001-78</strain>
        <tissue evidence="11">Muscle</tissue>
    </source>
</reference>
<dbReference type="GO" id="GO:0016779">
    <property type="term" value="F:nucleotidyltransferase activity"/>
    <property type="evidence" value="ECO:0007669"/>
    <property type="project" value="UniProtKB-KW"/>
</dbReference>
<dbReference type="SUPFAM" id="SSF56399">
    <property type="entry name" value="ADP-ribosylation"/>
    <property type="match status" value="1"/>
</dbReference>
<dbReference type="Proteomes" id="UP000557230">
    <property type="component" value="Unassembled WGS sequence"/>
</dbReference>
<dbReference type="EC" id="2.4.2.31" evidence="10"/>
<dbReference type="PANTHER" id="PTHR10339:SF19">
    <property type="entry name" value="GPI-LINKED NAD(P)(+)--ARGININE ADP-RIBOSYLTRANSFERASE 1"/>
    <property type="match status" value="1"/>
</dbReference>
<dbReference type="GO" id="GO:0003950">
    <property type="term" value="F:NAD+ poly-ADP-ribosyltransferase activity"/>
    <property type="evidence" value="ECO:0007669"/>
    <property type="project" value="UniProtKB-ARBA"/>
</dbReference>
<accession>A0A7L1GW95</accession>
<evidence type="ECO:0000256" key="3">
    <source>
        <dbReference type="ARBA" id="ARBA00022679"/>
    </source>
</evidence>
<dbReference type="GO" id="GO:0046677">
    <property type="term" value="P:response to antibiotic"/>
    <property type="evidence" value="ECO:0007669"/>
    <property type="project" value="UniProtKB-ARBA"/>
</dbReference>
<evidence type="ECO:0000256" key="5">
    <source>
        <dbReference type="ARBA" id="ARBA00022729"/>
    </source>
</evidence>
<dbReference type="PROSITE" id="PS51996">
    <property type="entry name" value="TR_MART"/>
    <property type="match status" value="1"/>
</dbReference>
<dbReference type="GO" id="GO:0106274">
    <property type="term" value="F:NAD+-protein-arginine ADP-ribosyltransferase activity"/>
    <property type="evidence" value="ECO:0007669"/>
    <property type="project" value="UniProtKB-EC"/>
</dbReference>
<keyword evidence="8" id="KW-1015">Disulfide bond</keyword>
<dbReference type="Gene3D" id="3.90.176.10">
    <property type="entry name" value="Toxin ADP-ribosyltransferase, Chain A, domain 1"/>
    <property type="match status" value="1"/>
</dbReference>
<comment type="similarity">
    <text evidence="1 10">Belongs to the Arg-specific ADP-ribosyltransferase family.</text>
</comment>
<evidence type="ECO:0000256" key="10">
    <source>
        <dbReference type="RuleBase" id="RU361228"/>
    </source>
</evidence>
<dbReference type="AlphaFoldDB" id="A0A7L1GW95"/>
<keyword evidence="6 10" id="KW-0521">NADP</keyword>
<keyword evidence="12" id="KW-1185">Reference proteome</keyword>
<keyword evidence="5" id="KW-0732">Signal</keyword>
<evidence type="ECO:0000256" key="4">
    <source>
        <dbReference type="ARBA" id="ARBA00022695"/>
    </source>
</evidence>
<gene>
    <name evidence="11" type="primary">Madprt</name>
    <name evidence="11" type="ORF">INDMAC_R08333</name>
</gene>
<dbReference type="OrthoDB" id="423533at2759"/>
<dbReference type="GO" id="GO:0005615">
    <property type="term" value="C:extracellular space"/>
    <property type="evidence" value="ECO:0007669"/>
    <property type="project" value="UniProtKB-ARBA"/>
</dbReference>
<dbReference type="InterPro" id="IPR050999">
    <property type="entry name" value="ADP-ribosyltransferase_ARG"/>
</dbReference>
<organism evidence="11 12">
    <name type="scientific">Indicator maculatus</name>
    <name type="common">spotted honeyguide</name>
    <dbReference type="NCBI Taxonomy" id="545262"/>
    <lineage>
        <taxon>Eukaryota</taxon>
        <taxon>Metazoa</taxon>
        <taxon>Chordata</taxon>
        <taxon>Craniata</taxon>
        <taxon>Vertebrata</taxon>
        <taxon>Euteleostomi</taxon>
        <taxon>Archelosauria</taxon>
        <taxon>Archosauria</taxon>
        <taxon>Dinosauria</taxon>
        <taxon>Saurischia</taxon>
        <taxon>Theropoda</taxon>
        <taxon>Coelurosauria</taxon>
        <taxon>Aves</taxon>
        <taxon>Neognathae</taxon>
        <taxon>Neoaves</taxon>
        <taxon>Telluraves</taxon>
        <taxon>Coraciimorphae</taxon>
        <taxon>Piciformes</taxon>
        <taxon>Indicatoridae</taxon>
        <taxon>Indicator</taxon>
    </lineage>
</organism>
<proteinExistence type="inferred from homology"/>
<evidence type="ECO:0000256" key="6">
    <source>
        <dbReference type="ARBA" id="ARBA00022857"/>
    </source>
</evidence>
<keyword evidence="2 10" id="KW-0328">Glycosyltransferase</keyword>
<evidence type="ECO:0000256" key="1">
    <source>
        <dbReference type="ARBA" id="ARBA00009558"/>
    </source>
</evidence>
<keyword evidence="7 10" id="KW-0520">NAD</keyword>
<protein>
    <recommendedName>
        <fullName evidence="10">NAD(P)(+)--arginine ADP-ribosyltransferase</fullName>
        <ecNumber evidence="10">2.4.2.31</ecNumber>
    </recommendedName>
    <alternativeName>
        <fullName evidence="10">Mono(ADP-ribosyl)transferase</fullName>
    </alternativeName>
</protein>
<evidence type="ECO:0000256" key="2">
    <source>
        <dbReference type="ARBA" id="ARBA00022676"/>
    </source>
</evidence>
<keyword evidence="3 10" id="KW-0808">Transferase</keyword>
<dbReference type="PRINTS" id="PR00970">
    <property type="entry name" value="RIBTRNSFRASE"/>
</dbReference>
<evidence type="ECO:0000313" key="11">
    <source>
        <dbReference type="EMBL" id="NXN18035.1"/>
    </source>
</evidence>
<dbReference type="Pfam" id="PF01129">
    <property type="entry name" value="ART"/>
    <property type="match status" value="1"/>
</dbReference>
<keyword evidence="4" id="KW-0548">Nucleotidyltransferase</keyword>
<name>A0A7L1GW95_9PICI</name>
<feature type="non-terminal residue" evidence="11">
    <location>
        <position position="1"/>
    </location>
</feature>
<comment type="catalytic activity">
    <reaction evidence="9 10">
        <text>L-arginyl-[protein] + NAD(+) = N(omega)-(ADP-D-ribosyl)-L-arginyl-[protein] + nicotinamide + H(+)</text>
        <dbReference type="Rhea" id="RHEA:19149"/>
        <dbReference type="Rhea" id="RHEA-COMP:10532"/>
        <dbReference type="Rhea" id="RHEA-COMP:15087"/>
        <dbReference type="ChEBI" id="CHEBI:15378"/>
        <dbReference type="ChEBI" id="CHEBI:17154"/>
        <dbReference type="ChEBI" id="CHEBI:29965"/>
        <dbReference type="ChEBI" id="CHEBI:57540"/>
        <dbReference type="ChEBI" id="CHEBI:142554"/>
        <dbReference type="EC" id="2.4.2.31"/>
    </reaction>
</comment>
<evidence type="ECO:0000256" key="7">
    <source>
        <dbReference type="ARBA" id="ARBA00023027"/>
    </source>
</evidence>
<dbReference type="GO" id="GO:0044194">
    <property type="term" value="C:cytolytic granule"/>
    <property type="evidence" value="ECO:0007669"/>
    <property type="project" value="UniProtKB-ARBA"/>
</dbReference>
<evidence type="ECO:0000313" key="12">
    <source>
        <dbReference type="Proteomes" id="UP000557230"/>
    </source>
</evidence>
<dbReference type="EMBL" id="VXBD01013464">
    <property type="protein sequence ID" value="NXN18035.1"/>
    <property type="molecule type" value="Genomic_DNA"/>
</dbReference>
<dbReference type="PROSITE" id="PS01291">
    <property type="entry name" value="ART"/>
    <property type="match status" value="1"/>
</dbReference>
<evidence type="ECO:0000256" key="9">
    <source>
        <dbReference type="ARBA" id="ARBA00047597"/>
    </source>
</evidence>
<evidence type="ECO:0000256" key="8">
    <source>
        <dbReference type="ARBA" id="ARBA00023157"/>
    </source>
</evidence>